<feature type="chain" id="PRO_5042607966" evidence="1">
    <location>
        <begin position="17"/>
        <end position="205"/>
    </location>
</feature>
<organism evidence="2 3">
    <name type="scientific">Anthostomella pinea</name>
    <dbReference type="NCBI Taxonomy" id="933095"/>
    <lineage>
        <taxon>Eukaryota</taxon>
        <taxon>Fungi</taxon>
        <taxon>Dikarya</taxon>
        <taxon>Ascomycota</taxon>
        <taxon>Pezizomycotina</taxon>
        <taxon>Sordariomycetes</taxon>
        <taxon>Xylariomycetidae</taxon>
        <taxon>Xylariales</taxon>
        <taxon>Xylariaceae</taxon>
        <taxon>Anthostomella</taxon>
    </lineage>
</organism>
<dbReference type="Proteomes" id="UP001295740">
    <property type="component" value="Unassembled WGS sequence"/>
</dbReference>
<name>A0AAI8VK41_9PEZI</name>
<keyword evidence="1" id="KW-0732">Signal</keyword>
<evidence type="ECO:0000313" key="3">
    <source>
        <dbReference type="Proteomes" id="UP001295740"/>
    </source>
</evidence>
<protein>
    <submittedName>
        <fullName evidence="2">Uu.00g143060.m01.CDS01</fullName>
    </submittedName>
</protein>
<keyword evidence="3" id="KW-1185">Reference proteome</keyword>
<accession>A0AAI8VK41</accession>
<evidence type="ECO:0000313" key="2">
    <source>
        <dbReference type="EMBL" id="CAJ2509280.1"/>
    </source>
</evidence>
<feature type="signal peptide" evidence="1">
    <location>
        <begin position="1"/>
        <end position="16"/>
    </location>
</feature>
<evidence type="ECO:0000256" key="1">
    <source>
        <dbReference type="SAM" id="SignalP"/>
    </source>
</evidence>
<proteinExistence type="predicted"/>
<gene>
    <name evidence="2" type="ORF">KHLLAP_LOCUS9748</name>
</gene>
<dbReference type="AlphaFoldDB" id="A0AAI8VK41"/>
<comment type="caution">
    <text evidence="2">The sequence shown here is derived from an EMBL/GenBank/DDBJ whole genome shotgun (WGS) entry which is preliminary data.</text>
</comment>
<dbReference type="EMBL" id="CAUWAG010000012">
    <property type="protein sequence ID" value="CAJ2509280.1"/>
    <property type="molecule type" value="Genomic_DNA"/>
</dbReference>
<reference evidence="2" key="1">
    <citation type="submission" date="2023-10" db="EMBL/GenBank/DDBJ databases">
        <authorList>
            <person name="Hackl T."/>
        </authorList>
    </citation>
    <scope>NUCLEOTIDE SEQUENCE</scope>
</reference>
<sequence length="205" mass="22038">MALLDGGTLTLWSVFGLHVVIDMYTELGADITKPTNDLRAFLKPAIKSICDVQIWIKSTNLKGMRRGNDEDQALLALQSLLTAWESELSSPWSSKRSELENPGVSLPKSHFSSFAGNHFSGRFCEGSGRHELTEADVGSIIEAAGRDTGTPLSTAEHIASLAATIDSETISLKLNYLATHLACTKMLELVMRAASGDVVGADTDT</sequence>